<dbReference type="FunCoup" id="A0A0R3P6X4">
    <property type="interactions" value="16"/>
</dbReference>
<dbReference type="SMART" id="SM00131">
    <property type="entry name" value="KU"/>
    <property type="match status" value="1"/>
</dbReference>
<dbReference type="SUPFAM" id="SSF57362">
    <property type="entry name" value="BPTI-like"/>
    <property type="match status" value="1"/>
</dbReference>
<sequence>MKFILVLACLALYVAYTSAQDNCIGRPVFQVCTGGRDEGHNRSRRCAVRFMREMWWYNARARDCQKMRYLGCGGNNNRYCSLASCRRKCRRRS</sequence>
<accession>A0A6I8VLK2</accession>
<dbReference type="Gene3D" id="4.10.410.10">
    <property type="entry name" value="Pancreatic trypsin inhibitor Kunitz domain"/>
    <property type="match status" value="1"/>
</dbReference>
<evidence type="ECO:0000313" key="1">
    <source>
        <dbReference type="Proteomes" id="UP000001819"/>
    </source>
</evidence>
<dbReference type="Pfam" id="PF00014">
    <property type="entry name" value="Kunitz_BPTI"/>
    <property type="match status" value="1"/>
</dbReference>
<dbReference type="InParanoid" id="A0A0R3P6X4"/>
<dbReference type="InterPro" id="IPR002223">
    <property type="entry name" value="Kunitz_BPTI"/>
</dbReference>
<name>A0A0R3P6X4_DROPS</name>
<protein>
    <submittedName>
        <fullName evidence="2">KappaPI-actitoxin-Avd3d-like</fullName>
    </submittedName>
</protein>
<proteinExistence type="predicted"/>
<dbReference type="InterPro" id="IPR036880">
    <property type="entry name" value="Kunitz_BPTI_sf"/>
</dbReference>
<dbReference type="RefSeq" id="XP_015043845.1">
    <property type="nucleotide sequence ID" value="XM_015188359.2"/>
</dbReference>
<dbReference type="PROSITE" id="PS50279">
    <property type="entry name" value="BPTI_KUNITZ_2"/>
    <property type="match status" value="1"/>
</dbReference>
<gene>
    <name evidence="2" type="primary">LOC6900120</name>
</gene>
<evidence type="ECO:0000313" key="2">
    <source>
        <dbReference type="RefSeq" id="XP_015043845.1"/>
    </source>
</evidence>
<dbReference type="GO" id="GO:0004867">
    <property type="term" value="F:serine-type endopeptidase inhibitor activity"/>
    <property type="evidence" value="ECO:0007669"/>
    <property type="project" value="InterPro"/>
</dbReference>
<dbReference type="GeneID" id="6900120"/>
<reference evidence="2" key="1">
    <citation type="submission" date="2025-08" db="UniProtKB">
        <authorList>
            <consortium name="RefSeq"/>
        </authorList>
    </citation>
    <scope>IDENTIFICATION</scope>
    <source>
        <strain evidence="2">MV-25-SWS-2005</strain>
        <tissue evidence="2">Whole body</tissue>
    </source>
</reference>
<dbReference type="KEGG" id="dpo:6900120"/>
<dbReference type="AlphaFoldDB" id="A0A0R3P6X4"/>
<dbReference type="Proteomes" id="UP000001819">
    <property type="component" value="Chromosome X"/>
</dbReference>
<dbReference type="SMR" id="A0A0R3P6X4"/>
<organism evidence="1 2">
    <name type="scientific">Drosophila pseudoobscura pseudoobscura</name>
    <name type="common">Fruit fly</name>
    <dbReference type="NCBI Taxonomy" id="46245"/>
    <lineage>
        <taxon>Eukaryota</taxon>
        <taxon>Metazoa</taxon>
        <taxon>Ecdysozoa</taxon>
        <taxon>Arthropoda</taxon>
        <taxon>Hexapoda</taxon>
        <taxon>Insecta</taxon>
        <taxon>Pterygota</taxon>
        <taxon>Neoptera</taxon>
        <taxon>Endopterygota</taxon>
        <taxon>Diptera</taxon>
        <taxon>Brachycera</taxon>
        <taxon>Muscomorpha</taxon>
        <taxon>Ephydroidea</taxon>
        <taxon>Drosophilidae</taxon>
        <taxon>Drosophila</taxon>
        <taxon>Sophophora</taxon>
    </lineage>
</organism>
<keyword evidence="1" id="KW-1185">Reference proteome</keyword>
<accession>A0A0R3P6X4</accession>